<gene>
    <name evidence="1" type="ORF">DENIS_1880</name>
</gene>
<dbReference type="OrthoDB" id="645964at2"/>
<evidence type="ECO:0000313" key="2">
    <source>
        <dbReference type="Proteomes" id="UP000288096"/>
    </source>
</evidence>
<dbReference type="AlphaFoldDB" id="A0A401FVC9"/>
<accession>A0A401FVC9</accession>
<comment type="caution">
    <text evidence="1">The sequence shown here is derived from an EMBL/GenBank/DDBJ whole genome shotgun (WGS) entry which is preliminary data.</text>
</comment>
<evidence type="ECO:0008006" key="3">
    <source>
        <dbReference type="Google" id="ProtNLM"/>
    </source>
</evidence>
<reference evidence="2" key="1">
    <citation type="submission" date="2017-11" db="EMBL/GenBank/DDBJ databases">
        <authorList>
            <person name="Watanabe M."/>
            <person name="Kojima H."/>
        </authorList>
    </citation>
    <scope>NUCLEOTIDE SEQUENCE [LARGE SCALE GENOMIC DNA]</scope>
    <source>
        <strain evidence="2">Tokyo 01</strain>
    </source>
</reference>
<name>A0A401FVC9_9BACT</name>
<reference evidence="2" key="2">
    <citation type="submission" date="2019-01" db="EMBL/GenBank/DDBJ databases">
        <title>Genome sequence of Desulfonema ishimotonii strain Tokyo 01.</title>
        <authorList>
            <person name="Fukui M."/>
        </authorList>
    </citation>
    <scope>NUCLEOTIDE SEQUENCE [LARGE SCALE GENOMIC DNA]</scope>
    <source>
        <strain evidence="2">Tokyo 01</strain>
    </source>
</reference>
<sequence length="309" mass="35744">MKKIAWLLLFSVVWICGDRMISNLLSQLVFLSQTKFSLLYKGGQHHRIVLMGNSRGDASLSPLDIEKKTGISTFQLSHKGLSTELIRVLWLDYIERNDPPEMLVMELTNLTTGHYLLNDLKTFGYWSPRINSLLEKYNYSGYIATRISKLFHFNSEILLRSLGFLGHSDQGKIENNIRQIDETLARDLLRRDIERRDIRPENLKALSVIVRTARKFHCRVCLYYPPYYLNYFRDHEKQRDELLAQVRGVVGEYAAVRDYSAAITDKNAFEDLSHLNYGGAKIFLEILLKDHILSPGPKFAYGSIAAHYH</sequence>
<organism evidence="1 2">
    <name type="scientific">Desulfonema ishimotonii</name>
    <dbReference type="NCBI Taxonomy" id="45657"/>
    <lineage>
        <taxon>Bacteria</taxon>
        <taxon>Pseudomonadati</taxon>
        <taxon>Thermodesulfobacteriota</taxon>
        <taxon>Desulfobacteria</taxon>
        <taxon>Desulfobacterales</taxon>
        <taxon>Desulfococcaceae</taxon>
        <taxon>Desulfonema</taxon>
    </lineage>
</organism>
<proteinExistence type="predicted"/>
<dbReference type="Proteomes" id="UP000288096">
    <property type="component" value="Unassembled WGS sequence"/>
</dbReference>
<keyword evidence="2" id="KW-1185">Reference proteome</keyword>
<evidence type="ECO:0000313" key="1">
    <source>
        <dbReference type="EMBL" id="GBC60920.1"/>
    </source>
</evidence>
<protein>
    <recommendedName>
        <fullName evidence="3">SGNH/GDSL hydrolase family protein</fullName>
    </recommendedName>
</protein>
<dbReference type="RefSeq" id="WP_124328272.1">
    <property type="nucleotide sequence ID" value="NZ_BEXT01000001.1"/>
</dbReference>
<dbReference type="EMBL" id="BEXT01000001">
    <property type="protein sequence ID" value="GBC60920.1"/>
    <property type="molecule type" value="Genomic_DNA"/>
</dbReference>